<evidence type="ECO:0000256" key="1">
    <source>
        <dbReference type="SAM" id="Phobius"/>
    </source>
</evidence>
<keyword evidence="1" id="KW-1133">Transmembrane helix</keyword>
<feature type="transmembrane region" description="Helical" evidence="1">
    <location>
        <begin position="202"/>
        <end position="223"/>
    </location>
</feature>
<keyword evidence="1" id="KW-0812">Transmembrane</keyword>
<protein>
    <submittedName>
        <fullName evidence="2">Uncharacterized protein</fullName>
    </submittedName>
</protein>
<accession>A0A7R9JWK1</accession>
<feature type="transmembrane region" description="Helical" evidence="1">
    <location>
        <begin position="146"/>
        <end position="166"/>
    </location>
</feature>
<dbReference type="AlphaFoldDB" id="A0A7R9JWK1"/>
<name>A0A7R9JWK1_TIMGE</name>
<reference evidence="2" key="1">
    <citation type="submission" date="2020-11" db="EMBL/GenBank/DDBJ databases">
        <authorList>
            <person name="Tran Van P."/>
        </authorList>
    </citation>
    <scope>NUCLEOTIDE SEQUENCE</scope>
</reference>
<organism evidence="2">
    <name type="scientific">Timema genevievae</name>
    <name type="common">Walking stick</name>
    <dbReference type="NCBI Taxonomy" id="629358"/>
    <lineage>
        <taxon>Eukaryota</taxon>
        <taxon>Metazoa</taxon>
        <taxon>Ecdysozoa</taxon>
        <taxon>Arthropoda</taxon>
        <taxon>Hexapoda</taxon>
        <taxon>Insecta</taxon>
        <taxon>Pterygota</taxon>
        <taxon>Neoptera</taxon>
        <taxon>Polyneoptera</taxon>
        <taxon>Phasmatodea</taxon>
        <taxon>Timematodea</taxon>
        <taxon>Timematoidea</taxon>
        <taxon>Timematidae</taxon>
        <taxon>Timema</taxon>
    </lineage>
</organism>
<proteinExistence type="predicted"/>
<gene>
    <name evidence="2" type="ORF">TGEB3V08_LOCUS4636</name>
</gene>
<dbReference type="EMBL" id="OE840617">
    <property type="protein sequence ID" value="CAD7591669.1"/>
    <property type="molecule type" value="Genomic_DNA"/>
</dbReference>
<evidence type="ECO:0000313" key="2">
    <source>
        <dbReference type="EMBL" id="CAD7591669.1"/>
    </source>
</evidence>
<dbReference type="Pfam" id="PF15062">
    <property type="entry name" value="ARL6IP6"/>
    <property type="match status" value="1"/>
</dbReference>
<dbReference type="InterPro" id="IPR029383">
    <property type="entry name" value="ARL6IP6"/>
</dbReference>
<sequence>MFGSPETCQFNVATSFMDRAVKLPLTQLRIMSPEGTGLGTRMFRQDVIISIENDSRRTHDLMYTYMKVDLVDIQAVMKRRSDLHTWFVGRYPNRTSPSLPGINNMFIINSEISSINSKTLAVDIDQGGKAVLSSLRKLYVSVPDSYGWLMVPLGAVLFVILSWEIIYNDSVVPGVHPPSPFASPAKLSRNRTGLARYWNLNYTMPVLALIPGTHFIHLVLLPLNGAKATLYQAEAMKPGEYQI</sequence>
<keyword evidence="1" id="KW-0472">Membrane</keyword>